<sequence length="105" mass="12180">KDLFEFLQHVLRATRMNIIATEIRNMSLYDGLDIPSDWSEKFDSPSLIELLERIGKIAGQDLKAEEEVTGNWNIDQAIFFAMTIVTTIGRQWLFSYQQTSKTYCL</sequence>
<dbReference type="STRING" id="147828.A0A4S2MF04"/>
<dbReference type="AlphaFoldDB" id="A0A4S2MF04"/>
<dbReference type="Gene3D" id="1.10.287.70">
    <property type="match status" value="1"/>
</dbReference>
<comment type="caution">
    <text evidence="1">The sequence shown here is derived from an EMBL/GenBank/DDBJ whole genome shotgun (WGS) entry which is preliminary data.</text>
</comment>
<name>A0A4S2MF04_OPIFE</name>
<dbReference type="Proteomes" id="UP000308267">
    <property type="component" value="Unassembled WGS sequence"/>
</dbReference>
<keyword evidence="2" id="KW-1185">Reference proteome</keyword>
<gene>
    <name evidence="1" type="ORF">CRM22_001436</name>
</gene>
<accession>A0A4S2MF04</accession>
<evidence type="ECO:0000313" key="1">
    <source>
        <dbReference type="EMBL" id="TGZ73579.1"/>
    </source>
</evidence>
<proteinExistence type="predicted"/>
<protein>
    <submittedName>
        <fullName evidence="1">Uncharacterized protein</fullName>
    </submittedName>
</protein>
<reference evidence="1 2" key="1">
    <citation type="journal article" date="2019" name="BMC Genomics">
        <title>New insights from Opisthorchis felineus genome: update on genomics of the epidemiologically important liver flukes.</title>
        <authorList>
            <person name="Ershov N.I."/>
            <person name="Mordvinov V.A."/>
            <person name="Prokhortchouk E.B."/>
            <person name="Pakharukova M.Y."/>
            <person name="Gunbin K.V."/>
            <person name="Ustyantsev K."/>
            <person name="Genaev M.A."/>
            <person name="Blinov A.G."/>
            <person name="Mazur A."/>
            <person name="Boulygina E."/>
            <person name="Tsygankova S."/>
            <person name="Khrameeva E."/>
            <person name="Chekanov N."/>
            <person name="Fan G."/>
            <person name="Xiao A."/>
            <person name="Zhang H."/>
            <person name="Xu X."/>
            <person name="Yang H."/>
            <person name="Solovyev V."/>
            <person name="Lee S.M."/>
            <person name="Liu X."/>
            <person name="Afonnikov D.A."/>
            <person name="Skryabin K.G."/>
        </authorList>
    </citation>
    <scope>NUCLEOTIDE SEQUENCE [LARGE SCALE GENOMIC DNA]</scope>
    <source>
        <strain evidence="1">AK-0245</strain>
        <tissue evidence="1">Whole organism</tissue>
    </source>
</reference>
<dbReference type="EMBL" id="SJOL01002560">
    <property type="protein sequence ID" value="TGZ73579.1"/>
    <property type="molecule type" value="Genomic_DNA"/>
</dbReference>
<evidence type="ECO:0000313" key="2">
    <source>
        <dbReference type="Proteomes" id="UP000308267"/>
    </source>
</evidence>
<dbReference type="OrthoDB" id="6277993at2759"/>
<organism evidence="1 2">
    <name type="scientific">Opisthorchis felineus</name>
    <dbReference type="NCBI Taxonomy" id="147828"/>
    <lineage>
        <taxon>Eukaryota</taxon>
        <taxon>Metazoa</taxon>
        <taxon>Spiralia</taxon>
        <taxon>Lophotrochozoa</taxon>
        <taxon>Platyhelminthes</taxon>
        <taxon>Trematoda</taxon>
        <taxon>Digenea</taxon>
        <taxon>Opisthorchiida</taxon>
        <taxon>Opisthorchiata</taxon>
        <taxon>Opisthorchiidae</taxon>
        <taxon>Opisthorchis</taxon>
    </lineage>
</organism>
<feature type="non-terminal residue" evidence="1">
    <location>
        <position position="1"/>
    </location>
</feature>